<dbReference type="EMBL" id="JACHFY010000004">
    <property type="protein sequence ID" value="MBB5253454.1"/>
    <property type="molecule type" value="Genomic_DNA"/>
</dbReference>
<evidence type="ECO:0000313" key="5">
    <source>
        <dbReference type="Proteomes" id="UP000582213"/>
    </source>
</evidence>
<dbReference type="EMBL" id="CP045484">
    <property type="protein sequence ID" value="QGR17766.1"/>
    <property type="molecule type" value="Genomic_DNA"/>
</dbReference>
<feature type="transmembrane region" description="Helical" evidence="1">
    <location>
        <begin position="6"/>
        <end position="23"/>
    </location>
</feature>
<reference evidence="2 5" key="2">
    <citation type="submission" date="2020-08" db="EMBL/GenBank/DDBJ databases">
        <title>Genomic Encyclopedia of Type Strains, Phase IV (KMG-IV): sequencing the most valuable type-strain genomes for metagenomic binning, comparative biology and taxonomic classification.</title>
        <authorList>
            <person name="Goeker M."/>
        </authorList>
    </citation>
    <scope>NUCLEOTIDE SEQUENCE [LARGE SCALE GENOMIC DNA]</scope>
    <source>
        <strain evidence="2 5">DSM 12421</strain>
    </source>
</reference>
<keyword evidence="4" id="KW-1185">Reference proteome</keyword>
<dbReference type="AlphaFoldDB" id="A0A650CIZ8"/>
<dbReference type="RefSeq" id="WP_010980214.1">
    <property type="nucleotide sequence ID" value="NZ_AP031374.1"/>
</dbReference>
<gene>
    <name evidence="3" type="ORF">D1869_11695</name>
    <name evidence="2" type="ORF">HNQ62_001215</name>
</gene>
<dbReference type="OrthoDB" id="39559at2157"/>
<dbReference type="Proteomes" id="UP000427373">
    <property type="component" value="Chromosome"/>
</dbReference>
<keyword evidence="1" id="KW-0472">Membrane</keyword>
<keyword evidence="1" id="KW-0812">Transmembrane</keyword>
<sequence length="114" mass="13380">MSIDVFIITIYFLGFILLINMWFRYYRKIIRVGIEYVGNDAKQENIILKPNEKLKIKLHGKATIIVSGVNPWLTIKYNGIKQKIYKIRLLNYIGEIELINESKIFTLSVTILTE</sequence>
<evidence type="ECO:0000313" key="4">
    <source>
        <dbReference type="Proteomes" id="UP000427373"/>
    </source>
</evidence>
<evidence type="ECO:0000256" key="1">
    <source>
        <dbReference type="SAM" id="Phobius"/>
    </source>
</evidence>
<dbReference type="Proteomes" id="UP000582213">
    <property type="component" value="Unassembled WGS sequence"/>
</dbReference>
<evidence type="ECO:0000313" key="2">
    <source>
        <dbReference type="EMBL" id="MBB5253454.1"/>
    </source>
</evidence>
<organism evidence="3 4">
    <name type="scientific">Sulfurisphaera ohwakuensis</name>
    <dbReference type="NCBI Taxonomy" id="69656"/>
    <lineage>
        <taxon>Archaea</taxon>
        <taxon>Thermoproteota</taxon>
        <taxon>Thermoprotei</taxon>
        <taxon>Sulfolobales</taxon>
        <taxon>Sulfolobaceae</taxon>
        <taxon>Sulfurisphaera</taxon>
    </lineage>
</organism>
<accession>A0A650CIZ8</accession>
<protein>
    <submittedName>
        <fullName evidence="3">Uncharacterized protein</fullName>
    </submittedName>
</protein>
<name>A0A650CIZ8_SULOH</name>
<evidence type="ECO:0000313" key="3">
    <source>
        <dbReference type="EMBL" id="QGR17766.1"/>
    </source>
</evidence>
<keyword evidence="1" id="KW-1133">Transmembrane helix</keyword>
<dbReference type="GeneID" id="1460207"/>
<proteinExistence type="predicted"/>
<dbReference type="KEGG" id="soh:D1869_11695"/>
<reference evidence="3 4" key="1">
    <citation type="submission" date="2019-10" db="EMBL/GenBank/DDBJ databases">
        <title>Genome Sequences from Six Type Strain Members of the Archaeal Family Sulfolobaceae: Acidianus ambivalens, Acidianus infernus, Metallosphaera prunae, Stygiolobus azoricus, Sulfolobus metallicus, and Sulfurisphaera ohwakuensis.</title>
        <authorList>
            <person name="Counts J.A."/>
            <person name="Kelly R.M."/>
        </authorList>
    </citation>
    <scope>NUCLEOTIDE SEQUENCE [LARGE SCALE GENOMIC DNA]</scope>
    <source>
        <strain evidence="3 4">TA-1</strain>
    </source>
</reference>